<evidence type="ECO:0000313" key="14">
    <source>
        <dbReference type="EMBL" id="KRX25901.1"/>
    </source>
</evidence>
<keyword evidence="4 10" id="KW-0378">Hydrolase</keyword>
<keyword evidence="7" id="KW-1015">Disulfide bond</keyword>
<dbReference type="GO" id="GO:0004252">
    <property type="term" value="F:serine-type endopeptidase activity"/>
    <property type="evidence" value="ECO:0007669"/>
    <property type="project" value="InterPro"/>
</dbReference>
<gene>
    <name evidence="14" type="primary">Prss30</name>
    <name evidence="14" type="ORF">T07_4666</name>
</gene>
<dbReference type="CDD" id="cd00190">
    <property type="entry name" value="Tryp_SPc"/>
    <property type="match status" value="2"/>
</dbReference>
<protein>
    <recommendedName>
        <fullName evidence="9">limulus clotting factor C</fullName>
        <ecNumber evidence="9">3.4.21.84</ecNumber>
    </recommendedName>
</protein>
<dbReference type="InterPro" id="IPR043504">
    <property type="entry name" value="Peptidase_S1_PA_chymotrypsin"/>
</dbReference>
<feature type="chain" id="PRO_5006868766" description="limulus clotting factor C" evidence="12">
    <location>
        <begin position="28"/>
        <end position="989"/>
    </location>
</feature>
<dbReference type="InterPro" id="IPR050127">
    <property type="entry name" value="Serine_Proteases_S1"/>
</dbReference>
<proteinExistence type="predicted"/>
<keyword evidence="2 10" id="KW-0645">Protease</keyword>
<dbReference type="PRINTS" id="PR00722">
    <property type="entry name" value="CHYMOTRYPSIN"/>
</dbReference>
<dbReference type="FunFam" id="2.40.10.10:FF:000120">
    <property type="entry name" value="Putative serine protease"/>
    <property type="match status" value="1"/>
</dbReference>
<dbReference type="InterPro" id="IPR018114">
    <property type="entry name" value="TRYPSIN_HIS"/>
</dbReference>
<dbReference type="PROSITE" id="PS00134">
    <property type="entry name" value="TRYPSIN_HIS"/>
    <property type="match status" value="1"/>
</dbReference>
<sequence>MKRCHHLEIFFYHALLIFCIIIKKTFSEDCGKPYFEPYLTNPRNPKRIVGGWVAKPYSFPWTVHILTHVSGLLYESCGGSLISLDSRNASNTILTASHCVRVNNRLVNANAITVAAGVFNIKKLNEPHRVTSKVLAYISDNFDDVSMENDIAVLRLKVEIQHSEYISPVCLPKQNQKLPWGEMCFVSGWGLTRESGKPSSKLRQVGIPILRNSNCPFIDADDMFCAGDMSGGKDSCQGDSGGPLVCKLNDTFVQMGIVSFGDGCARKDHPGIYTKVPHYVKWIYNQAAKLPDSSTSSEIGEEKPDYSNDFHHSWGSVGNYFHFPFFDSSDDLWNNENFGNENNPFSQLPWSFLSEPMPLFRSRSSFINKDVEEEAGDWSPYSTNQHFQTYYGRPHMGEEGQPQYPLENWPDMNGKYPLHRHSEFHPPYLYSHRSSMNEGHLSRPPNFENPENQPPHTSENSLEMNENQYSGKSYRKFHQPYLYPNGPSTYEHRPSLASNFEKPENQPQYTSKNRLEMSGNHLFGKSYRKFRSPYSYANGPSINGDHPSSPPNFQNHENRPTYTSERRHAMNGNYYSGNRPPYSHSNGPTMNKNRPSPPYFRNLHKSIRFIPANFLYIPYLLACCAVSVSEATLRSKETFSQYCGNPYFEPYLANPHSPNQIVGEWVAKPYSFPWTVHVLAHISGFWYESCGGSLISFDYSNASDTVLTSSHCVRQSPRGCECNNRDSRCIRYKGFKRTSQSHIKSPCIHIPHSHYISSVCLPYSYQEIPWGETCFLSGWGFTRGRPLSELRQVGIPILRKSNCRFNDAYDIFCAGDMGGGNYSFQIDSGGPLVCKLNDSYVQIGIVSFGYNHAGKHHPGIYSKVPYYVNWIYNQLSWLPDSFNSSDIGGEESDCPDDCYHPWRSVFNHFNHRKASFHMESLESTEGDARDWSPYSTDQHYQSNYDGSQRGEGNRPPHSHSHRPTMNENRPPPPPDSQNFAMQPCGIVIL</sequence>
<feature type="region of interest" description="Disordered" evidence="11">
    <location>
        <begin position="534"/>
        <end position="597"/>
    </location>
</feature>
<evidence type="ECO:0000256" key="9">
    <source>
        <dbReference type="ARBA" id="ARBA00066707"/>
    </source>
</evidence>
<reference evidence="14 15" key="1">
    <citation type="submission" date="2015-01" db="EMBL/GenBank/DDBJ databases">
        <title>Evolution of Trichinella species and genotypes.</title>
        <authorList>
            <person name="Korhonen P.K."/>
            <person name="Edoardo P."/>
            <person name="Giuseppe L.R."/>
            <person name="Gasser R.B."/>
        </authorList>
    </citation>
    <scope>NUCLEOTIDE SEQUENCE [LARGE SCALE GENOMIC DNA]</scope>
    <source>
        <strain evidence="14">ISS37</strain>
    </source>
</reference>
<dbReference type="PANTHER" id="PTHR24264:SF83">
    <property type="entry name" value="COMPLEMENT FACTOR I"/>
    <property type="match status" value="1"/>
</dbReference>
<evidence type="ECO:0000256" key="8">
    <source>
        <dbReference type="ARBA" id="ARBA00052079"/>
    </source>
</evidence>
<evidence type="ECO:0000313" key="15">
    <source>
        <dbReference type="Proteomes" id="UP000054630"/>
    </source>
</evidence>
<feature type="signal peptide" evidence="12">
    <location>
        <begin position="1"/>
        <end position="27"/>
    </location>
</feature>
<dbReference type="InterPro" id="IPR009003">
    <property type="entry name" value="Peptidase_S1_PA"/>
</dbReference>
<dbReference type="GO" id="GO:0005615">
    <property type="term" value="C:extracellular space"/>
    <property type="evidence" value="ECO:0007669"/>
    <property type="project" value="TreeGrafter"/>
</dbReference>
<dbReference type="GO" id="GO:0042381">
    <property type="term" value="P:hemolymph coagulation"/>
    <property type="evidence" value="ECO:0007669"/>
    <property type="project" value="UniProtKB-KW"/>
</dbReference>
<dbReference type="InterPro" id="IPR033116">
    <property type="entry name" value="TRYPSIN_SER"/>
</dbReference>
<dbReference type="Gene3D" id="2.40.10.10">
    <property type="entry name" value="Trypsin-like serine proteases"/>
    <property type="match status" value="4"/>
</dbReference>
<feature type="region of interest" description="Disordered" evidence="11">
    <location>
        <begin position="926"/>
        <end position="984"/>
    </location>
</feature>
<keyword evidence="1" id="KW-0768">Sushi</keyword>
<evidence type="ECO:0000256" key="2">
    <source>
        <dbReference type="ARBA" id="ARBA00022670"/>
    </source>
</evidence>
<dbReference type="PROSITE" id="PS50240">
    <property type="entry name" value="TRYPSIN_DOM"/>
    <property type="match status" value="2"/>
</dbReference>
<comment type="catalytic activity">
    <reaction evidence="8">
        <text>Selective cleavage of 103-Arg-|-Ser-104 and 124-Ile-|-Ile-125 bonds in Limulus clotting factor B to form activated factor B. Cleavage of -Pro-Arg-|-Xaa- bonds in synthetic substrates.</text>
        <dbReference type="EC" id="3.4.21.84"/>
    </reaction>
</comment>
<accession>A0A0V0SGH7</accession>
<organism evidence="14 15">
    <name type="scientific">Trichinella nelsoni</name>
    <dbReference type="NCBI Taxonomy" id="6336"/>
    <lineage>
        <taxon>Eukaryota</taxon>
        <taxon>Metazoa</taxon>
        <taxon>Ecdysozoa</taxon>
        <taxon>Nematoda</taxon>
        <taxon>Enoplea</taxon>
        <taxon>Dorylaimia</taxon>
        <taxon>Trichinellida</taxon>
        <taxon>Trichinellidae</taxon>
        <taxon>Trichinella</taxon>
    </lineage>
</organism>
<dbReference type="EMBL" id="JYDL01000010">
    <property type="protein sequence ID" value="KRX25901.1"/>
    <property type="molecule type" value="Genomic_DNA"/>
</dbReference>
<evidence type="ECO:0000256" key="7">
    <source>
        <dbReference type="ARBA" id="ARBA00023157"/>
    </source>
</evidence>
<dbReference type="InterPro" id="IPR001254">
    <property type="entry name" value="Trypsin_dom"/>
</dbReference>
<feature type="compositionally biased region" description="Low complexity" evidence="11">
    <location>
        <begin position="444"/>
        <end position="455"/>
    </location>
</feature>
<feature type="compositionally biased region" description="Basic and acidic residues" evidence="11">
    <location>
        <begin position="556"/>
        <end position="568"/>
    </location>
</feature>
<dbReference type="GO" id="GO:0006508">
    <property type="term" value="P:proteolysis"/>
    <property type="evidence" value="ECO:0007669"/>
    <property type="project" value="UniProtKB-KW"/>
</dbReference>
<dbReference type="Pfam" id="PF00089">
    <property type="entry name" value="Trypsin"/>
    <property type="match status" value="2"/>
</dbReference>
<evidence type="ECO:0000256" key="6">
    <source>
        <dbReference type="ARBA" id="ARBA00022825"/>
    </source>
</evidence>
<evidence type="ECO:0000259" key="13">
    <source>
        <dbReference type="PROSITE" id="PS50240"/>
    </source>
</evidence>
<feature type="region of interest" description="Disordered" evidence="11">
    <location>
        <begin position="429"/>
        <end position="463"/>
    </location>
</feature>
<evidence type="ECO:0000256" key="5">
    <source>
        <dbReference type="ARBA" id="ARBA00022820"/>
    </source>
</evidence>
<dbReference type="PROSITE" id="PS00135">
    <property type="entry name" value="TRYPSIN_SER"/>
    <property type="match status" value="1"/>
</dbReference>
<dbReference type="Proteomes" id="UP000054630">
    <property type="component" value="Unassembled WGS sequence"/>
</dbReference>
<dbReference type="PANTHER" id="PTHR24264">
    <property type="entry name" value="TRYPSIN-RELATED"/>
    <property type="match status" value="1"/>
</dbReference>
<feature type="domain" description="Peptidase S1" evidence="13">
    <location>
        <begin position="48"/>
        <end position="288"/>
    </location>
</feature>
<evidence type="ECO:0000256" key="10">
    <source>
        <dbReference type="RuleBase" id="RU363034"/>
    </source>
</evidence>
<keyword evidence="15" id="KW-1185">Reference proteome</keyword>
<dbReference type="AlphaFoldDB" id="A0A0V0SGH7"/>
<dbReference type="SMART" id="SM00020">
    <property type="entry name" value="Tryp_SPc"/>
    <property type="match status" value="2"/>
</dbReference>
<evidence type="ECO:0000256" key="3">
    <source>
        <dbReference type="ARBA" id="ARBA00022729"/>
    </source>
</evidence>
<comment type="caution">
    <text evidence="14">The sequence shown here is derived from an EMBL/GenBank/DDBJ whole genome shotgun (WGS) entry which is preliminary data.</text>
</comment>
<feature type="compositionally biased region" description="Polar residues" evidence="11">
    <location>
        <begin position="933"/>
        <end position="946"/>
    </location>
</feature>
<feature type="compositionally biased region" description="Polar residues" evidence="11">
    <location>
        <begin position="583"/>
        <end position="594"/>
    </location>
</feature>
<keyword evidence="3 12" id="KW-0732">Signal</keyword>
<keyword evidence="5" id="KW-0353">Hemolymph clotting</keyword>
<dbReference type="SUPFAM" id="SSF50494">
    <property type="entry name" value="Trypsin-like serine proteases"/>
    <property type="match status" value="2"/>
</dbReference>
<evidence type="ECO:0000256" key="1">
    <source>
        <dbReference type="ARBA" id="ARBA00022659"/>
    </source>
</evidence>
<feature type="domain" description="Peptidase S1" evidence="13">
    <location>
        <begin position="661"/>
        <end position="876"/>
    </location>
</feature>
<dbReference type="EC" id="3.4.21.84" evidence="9"/>
<evidence type="ECO:0000256" key="12">
    <source>
        <dbReference type="SAM" id="SignalP"/>
    </source>
</evidence>
<dbReference type="OrthoDB" id="5915191at2759"/>
<name>A0A0V0SGH7_9BILA</name>
<evidence type="ECO:0000256" key="4">
    <source>
        <dbReference type="ARBA" id="ARBA00022801"/>
    </source>
</evidence>
<dbReference type="InterPro" id="IPR001314">
    <property type="entry name" value="Peptidase_S1A"/>
</dbReference>
<keyword evidence="6 10" id="KW-0720">Serine protease</keyword>
<feature type="region of interest" description="Disordered" evidence="11">
    <location>
        <begin position="477"/>
        <end position="514"/>
    </location>
</feature>
<evidence type="ECO:0000256" key="11">
    <source>
        <dbReference type="SAM" id="MobiDB-lite"/>
    </source>
</evidence>